<dbReference type="PANTHER" id="PTHR43477">
    <property type="entry name" value="DIHYDROANTICAPSIN 7-DEHYDROGENASE"/>
    <property type="match status" value="1"/>
</dbReference>
<reference evidence="5 6" key="1">
    <citation type="submission" date="2018-12" db="EMBL/GenBank/DDBJ databases">
        <authorList>
            <person name="Tiukova I."/>
            <person name="Dainat J."/>
        </authorList>
    </citation>
    <scope>NUCLEOTIDE SEQUENCE [LARGE SCALE GENOMIC DNA]</scope>
</reference>
<dbReference type="EMBL" id="CAACVR010000038">
    <property type="protein sequence ID" value="VEU23241.1"/>
    <property type="molecule type" value="Genomic_DNA"/>
</dbReference>
<dbReference type="SUPFAM" id="SSF51735">
    <property type="entry name" value="NAD(P)-binding Rossmann-fold domains"/>
    <property type="match status" value="1"/>
</dbReference>
<dbReference type="InterPro" id="IPR057326">
    <property type="entry name" value="KR_dom"/>
</dbReference>
<dbReference type="Proteomes" id="UP000290900">
    <property type="component" value="Unassembled WGS sequence"/>
</dbReference>
<gene>
    <name evidence="5" type="ORF">BRENAR_LOCUS3972</name>
</gene>
<keyword evidence="2" id="KW-0521">NADP</keyword>
<sequence length="245" mass="25949">MSKAFEGKSVVITGGNSGIGLATAKRFASEGAKVFITARREDELKKAALEIGHNAIAIPADISKLSDIKRLFETVKKSTDKIDVLFANAGFMDLVKIGGITEESYDKHFDVNVKGVVFTVQEALPLLKDGSAIILTSSIVSYKGFEGSTLYSATKAAVRSLARTWTSDLKSRRIRVNVVSPGPVTTPMSVGGMTLEGLNQLGKQVPIGRVGTTDEIANVVYFLASDAASFIAGADIQADGGFTQI</sequence>
<dbReference type="AlphaFoldDB" id="A0A448YQR4"/>
<dbReference type="FunFam" id="3.40.50.720:FF:000084">
    <property type="entry name" value="Short-chain dehydrogenase reductase"/>
    <property type="match status" value="1"/>
</dbReference>
<dbReference type="InterPro" id="IPR002347">
    <property type="entry name" value="SDR_fam"/>
</dbReference>
<dbReference type="PRINTS" id="PR00081">
    <property type="entry name" value="GDHRDH"/>
</dbReference>
<keyword evidence="3" id="KW-0560">Oxidoreductase</keyword>
<dbReference type="Pfam" id="PF13561">
    <property type="entry name" value="adh_short_C2"/>
    <property type="match status" value="1"/>
</dbReference>
<dbReference type="OrthoDB" id="47007at2759"/>
<evidence type="ECO:0000256" key="3">
    <source>
        <dbReference type="ARBA" id="ARBA00023002"/>
    </source>
</evidence>
<name>A0A448YQR4_BRENA</name>
<dbReference type="PANTHER" id="PTHR43477:SF1">
    <property type="entry name" value="DIHYDROANTICAPSIN 7-DEHYDROGENASE"/>
    <property type="match status" value="1"/>
</dbReference>
<dbReference type="STRING" id="13370.A0A448YQR4"/>
<evidence type="ECO:0000256" key="1">
    <source>
        <dbReference type="ARBA" id="ARBA00006484"/>
    </source>
</evidence>
<accession>A0A448YQR4</accession>
<comment type="similarity">
    <text evidence="1">Belongs to the short-chain dehydrogenases/reductases (SDR) family.</text>
</comment>
<evidence type="ECO:0000259" key="4">
    <source>
        <dbReference type="SMART" id="SM00822"/>
    </source>
</evidence>
<dbReference type="Gene3D" id="3.40.50.720">
    <property type="entry name" value="NAD(P)-binding Rossmann-like Domain"/>
    <property type="match status" value="1"/>
</dbReference>
<evidence type="ECO:0000256" key="2">
    <source>
        <dbReference type="ARBA" id="ARBA00022857"/>
    </source>
</evidence>
<proteinExistence type="inferred from homology"/>
<dbReference type="InParanoid" id="A0A448YQR4"/>
<protein>
    <submittedName>
        <fullName evidence="5">DEKNAAC104371</fullName>
    </submittedName>
</protein>
<evidence type="ECO:0000313" key="5">
    <source>
        <dbReference type="EMBL" id="VEU23241.1"/>
    </source>
</evidence>
<organism evidence="5 6">
    <name type="scientific">Brettanomyces naardenensis</name>
    <name type="common">Yeast</name>
    <dbReference type="NCBI Taxonomy" id="13370"/>
    <lineage>
        <taxon>Eukaryota</taxon>
        <taxon>Fungi</taxon>
        <taxon>Dikarya</taxon>
        <taxon>Ascomycota</taxon>
        <taxon>Saccharomycotina</taxon>
        <taxon>Pichiomycetes</taxon>
        <taxon>Pichiales</taxon>
        <taxon>Pichiaceae</taxon>
        <taxon>Brettanomyces</taxon>
    </lineage>
</organism>
<dbReference type="InterPro" id="IPR051122">
    <property type="entry name" value="SDR_DHRS6-like"/>
</dbReference>
<dbReference type="InterPro" id="IPR036291">
    <property type="entry name" value="NAD(P)-bd_dom_sf"/>
</dbReference>
<keyword evidence="6" id="KW-1185">Reference proteome</keyword>
<dbReference type="GO" id="GO:0016491">
    <property type="term" value="F:oxidoreductase activity"/>
    <property type="evidence" value="ECO:0007669"/>
    <property type="project" value="UniProtKB-KW"/>
</dbReference>
<dbReference type="CDD" id="cd05233">
    <property type="entry name" value="SDR_c"/>
    <property type="match status" value="1"/>
</dbReference>
<feature type="domain" description="Ketoreductase" evidence="4">
    <location>
        <begin position="8"/>
        <end position="187"/>
    </location>
</feature>
<evidence type="ECO:0000313" key="6">
    <source>
        <dbReference type="Proteomes" id="UP000290900"/>
    </source>
</evidence>
<dbReference type="SMART" id="SM00822">
    <property type="entry name" value="PKS_KR"/>
    <property type="match status" value="1"/>
</dbReference>